<organism evidence="1 2">
    <name type="scientific">Psilocybe cf. subviscida</name>
    <dbReference type="NCBI Taxonomy" id="2480587"/>
    <lineage>
        <taxon>Eukaryota</taxon>
        <taxon>Fungi</taxon>
        <taxon>Dikarya</taxon>
        <taxon>Basidiomycota</taxon>
        <taxon>Agaricomycotina</taxon>
        <taxon>Agaricomycetes</taxon>
        <taxon>Agaricomycetidae</taxon>
        <taxon>Agaricales</taxon>
        <taxon>Agaricineae</taxon>
        <taxon>Strophariaceae</taxon>
        <taxon>Psilocybe</taxon>
    </lineage>
</organism>
<sequence>MHVALYQNHQLLFLLSRSDPLEDDSVMSTQSTSSVDYSCGAESIDPFDSDHPENKLEDLEDPDDYKWLALGGDVVTLGPPVPSDSRRKVKAIDPCQGRCLVTNATPDSGIKYTHCLPTHLTEDLNMIRRLEWYWGMRMGELDLNTEYNIFPVSAQLSAMHEYPRRAPSWFLVPEDHIVDMFFSRTTIFDMVQEPCKGDDIPCYSRTWRGNLPDLQEKTYKYRLVPMYMRMEGMTLTHIQHPVMRRPKLSDVTVDVHPFDNLPWVTSHLDPKFVIMEAGRKLDKVGSSDLKWGNALFKEWFNGLPVLRPLLLLYEAWSAPMPSEAAQDFGFSPPVVSDPSFSLQIDPDTSSDLHSGEVIPMVSCNPDPAKDCDKWDHSAIAQWSIDASGLGIPPDSFSSKDPIATQGGGDQVMDLDEDSQLDFMIGAGSRTPPRRLIFFRGW</sequence>
<dbReference type="OrthoDB" id="3133596at2759"/>
<name>A0A8H5F8E1_9AGAR</name>
<evidence type="ECO:0000313" key="2">
    <source>
        <dbReference type="Proteomes" id="UP000567179"/>
    </source>
</evidence>
<gene>
    <name evidence="1" type="ORF">D9619_004190</name>
</gene>
<comment type="caution">
    <text evidence="1">The sequence shown here is derived from an EMBL/GenBank/DDBJ whole genome shotgun (WGS) entry which is preliminary data.</text>
</comment>
<accession>A0A8H5F8E1</accession>
<dbReference type="Proteomes" id="UP000567179">
    <property type="component" value="Unassembled WGS sequence"/>
</dbReference>
<proteinExistence type="predicted"/>
<dbReference type="EMBL" id="JAACJJ010000014">
    <property type="protein sequence ID" value="KAF5327342.1"/>
    <property type="molecule type" value="Genomic_DNA"/>
</dbReference>
<evidence type="ECO:0008006" key="3">
    <source>
        <dbReference type="Google" id="ProtNLM"/>
    </source>
</evidence>
<reference evidence="1 2" key="1">
    <citation type="journal article" date="2020" name="ISME J.">
        <title>Uncovering the hidden diversity of litter-decomposition mechanisms in mushroom-forming fungi.</title>
        <authorList>
            <person name="Floudas D."/>
            <person name="Bentzer J."/>
            <person name="Ahren D."/>
            <person name="Johansson T."/>
            <person name="Persson P."/>
            <person name="Tunlid A."/>
        </authorList>
    </citation>
    <scope>NUCLEOTIDE SEQUENCE [LARGE SCALE GENOMIC DNA]</scope>
    <source>
        <strain evidence="1 2">CBS 101986</strain>
    </source>
</reference>
<evidence type="ECO:0000313" key="1">
    <source>
        <dbReference type="EMBL" id="KAF5327342.1"/>
    </source>
</evidence>
<keyword evidence="2" id="KW-1185">Reference proteome</keyword>
<protein>
    <recommendedName>
        <fullName evidence="3">HNH nuclease domain-containing protein</fullName>
    </recommendedName>
</protein>
<dbReference type="AlphaFoldDB" id="A0A8H5F8E1"/>